<protein>
    <submittedName>
        <fullName evidence="2">Sugar phosphate isomerase/epimerase</fullName>
    </submittedName>
</protein>
<dbReference type="Pfam" id="PF01261">
    <property type="entry name" value="AP_endonuc_2"/>
    <property type="match status" value="1"/>
</dbReference>
<dbReference type="InterPro" id="IPR050312">
    <property type="entry name" value="IolE/XylAMocC-like"/>
</dbReference>
<proteinExistence type="predicted"/>
<dbReference type="AlphaFoldDB" id="A0A5C4TG50"/>
<dbReference type="InterPro" id="IPR036237">
    <property type="entry name" value="Xyl_isomerase-like_sf"/>
</dbReference>
<dbReference type="Gene3D" id="3.20.20.150">
    <property type="entry name" value="Divalent-metal-dependent TIM barrel enzymes"/>
    <property type="match status" value="1"/>
</dbReference>
<gene>
    <name evidence="2" type="ORF">FE784_01915</name>
</gene>
<evidence type="ECO:0000259" key="1">
    <source>
        <dbReference type="Pfam" id="PF01261"/>
    </source>
</evidence>
<feature type="domain" description="Xylose isomerase-like TIM barrel" evidence="1">
    <location>
        <begin position="22"/>
        <end position="254"/>
    </location>
</feature>
<dbReference type="PANTHER" id="PTHR12110">
    <property type="entry name" value="HYDROXYPYRUVATE ISOMERASE"/>
    <property type="match status" value="1"/>
</dbReference>
<comment type="caution">
    <text evidence="2">The sequence shown here is derived from an EMBL/GenBank/DDBJ whole genome shotgun (WGS) entry which is preliminary data.</text>
</comment>
<dbReference type="EMBL" id="VDCQ01000002">
    <property type="protein sequence ID" value="TNJ67925.1"/>
    <property type="molecule type" value="Genomic_DNA"/>
</dbReference>
<dbReference type="GO" id="GO:0016853">
    <property type="term" value="F:isomerase activity"/>
    <property type="evidence" value="ECO:0007669"/>
    <property type="project" value="UniProtKB-KW"/>
</dbReference>
<keyword evidence="3" id="KW-1185">Reference proteome</keyword>
<dbReference type="Proteomes" id="UP000307943">
    <property type="component" value="Unassembled WGS sequence"/>
</dbReference>
<dbReference type="PANTHER" id="PTHR12110:SF21">
    <property type="entry name" value="XYLOSE ISOMERASE-LIKE TIM BARREL DOMAIN-CONTAINING PROTEIN"/>
    <property type="match status" value="1"/>
</dbReference>
<dbReference type="InterPro" id="IPR013022">
    <property type="entry name" value="Xyl_isomerase-like_TIM-brl"/>
</dbReference>
<accession>A0A5C4TG50</accession>
<dbReference type="OrthoDB" id="9814946at2"/>
<reference evidence="2 3" key="1">
    <citation type="submission" date="2019-05" db="EMBL/GenBank/DDBJ databases">
        <title>We sequenced the genome of Paenibacillus hemerocallicola KCTC 33185 for further insight into its adaptation and study the phylogeny of Paenibacillus.</title>
        <authorList>
            <person name="Narsing Rao M.P."/>
        </authorList>
    </citation>
    <scope>NUCLEOTIDE SEQUENCE [LARGE SCALE GENOMIC DNA]</scope>
    <source>
        <strain evidence="2 3">KCTC 33185</strain>
    </source>
</reference>
<evidence type="ECO:0000313" key="2">
    <source>
        <dbReference type="EMBL" id="TNJ67925.1"/>
    </source>
</evidence>
<sequence length="278" mass="30782">MKLACMTLPYSQFSFERALDGIARAGFRYVGFGWPHEGKDVPDETGEGTVPELQRLFAAYKLEPVMLSGFRQFAPGQPLERALRCLQTAKDLGIKEVLSAGTWNYRAFPDEPLPEADAERMHREYVAQYKQVGAMAEALDMIVTVKPHSGNTATAAHIMQTLRQIGSPNIRAGYDPGNVHYYEGIDAEADFRQIAGQAYSIIAKDHRGAKADLDFPVPGTGDVGFPGMFRMLRAAGFDGTVMVERVDGPNDPELIDRRLSETRRSLRQLLVNAGFEPD</sequence>
<dbReference type="SUPFAM" id="SSF51658">
    <property type="entry name" value="Xylose isomerase-like"/>
    <property type="match status" value="1"/>
</dbReference>
<keyword evidence="2" id="KW-0413">Isomerase</keyword>
<organism evidence="2 3">
    <name type="scientific">Paenibacillus hemerocallicola</name>
    <dbReference type="NCBI Taxonomy" id="1172614"/>
    <lineage>
        <taxon>Bacteria</taxon>
        <taxon>Bacillati</taxon>
        <taxon>Bacillota</taxon>
        <taxon>Bacilli</taxon>
        <taxon>Bacillales</taxon>
        <taxon>Paenibacillaceae</taxon>
        <taxon>Paenibacillus</taxon>
    </lineage>
</organism>
<evidence type="ECO:0000313" key="3">
    <source>
        <dbReference type="Proteomes" id="UP000307943"/>
    </source>
</evidence>
<name>A0A5C4TG50_9BACL</name>
<dbReference type="RefSeq" id="WP_139600432.1">
    <property type="nucleotide sequence ID" value="NZ_VDCQ01000002.1"/>
</dbReference>